<dbReference type="Proteomes" id="UP000751190">
    <property type="component" value="Unassembled WGS sequence"/>
</dbReference>
<name>A0A8J5X8R6_DIALT</name>
<evidence type="ECO:0000313" key="2">
    <source>
        <dbReference type="Proteomes" id="UP000751190"/>
    </source>
</evidence>
<organism evidence="1 2">
    <name type="scientific">Diacronema lutheri</name>
    <name type="common">Unicellular marine alga</name>
    <name type="synonym">Monochrysis lutheri</name>
    <dbReference type="NCBI Taxonomy" id="2081491"/>
    <lineage>
        <taxon>Eukaryota</taxon>
        <taxon>Haptista</taxon>
        <taxon>Haptophyta</taxon>
        <taxon>Pavlovophyceae</taxon>
        <taxon>Pavlovales</taxon>
        <taxon>Pavlovaceae</taxon>
        <taxon>Diacronema</taxon>
    </lineage>
</organism>
<protein>
    <submittedName>
        <fullName evidence="1">Uncharacterized protein</fullName>
    </submittedName>
</protein>
<sequence length="204" mass="22689">MLLHVRAFSTAGESFLVRQARRRALLNQQRLPPIKGEVQGLWRQMLLRDEMKHVRASVTEGLLKSLRGASAAERGGAGGASAPVSAEEFATAVPQAVPRALRLVWKREQRFLALRRRAHLLPDKLAQLRREKPELAQTLASFVARPDGASVGFNPLFGEATLRASVLPTRRQPPRDAAESYKRQLYRAAMDNVRLLLARSKADA</sequence>
<keyword evidence="2" id="KW-1185">Reference proteome</keyword>
<reference evidence="1" key="1">
    <citation type="submission" date="2021-05" db="EMBL/GenBank/DDBJ databases">
        <title>The genome of the haptophyte Pavlova lutheri (Diacronema luteri, Pavlovales) - a model for lipid biosynthesis in eukaryotic algae.</title>
        <authorList>
            <person name="Hulatt C.J."/>
            <person name="Posewitz M.C."/>
        </authorList>
    </citation>
    <scope>NUCLEOTIDE SEQUENCE</scope>
    <source>
        <strain evidence="1">NIVA-4/92</strain>
    </source>
</reference>
<comment type="caution">
    <text evidence="1">The sequence shown here is derived from an EMBL/GenBank/DDBJ whole genome shotgun (WGS) entry which is preliminary data.</text>
</comment>
<proteinExistence type="predicted"/>
<accession>A0A8J5X8R6</accession>
<gene>
    <name evidence="1" type="ORF">KFE25_012995</name>
</gene>
<dbReference type="AlphaFoldDB" id="A0A8J5X8R6"/>
<evidence type="ECO:0000313" key="1">
    <source>
        <dbReference type="EMBL" id="KAG8459359.1"/>
    </source>
</evidence>
<dbReference type="EMBL" id="JAGTXO010000041">
    <property type="protein sequence ID" value="KAG8459359.1"/>
    <property type="molecule type" value="Genomic_DNA"/>
</dbReference>
<dbReference type="OrthoDB" id="10434418at2759"/>